<name>A0ABU0JUQ8_HATLI</name>
<keyword evidence="2" id="KW-1185">Reference proteome</keyword>
<proteinExistence type="predicted"/>
<dbReference type="EMBL" id="JAUSWN010000028">
    <property type="protein sequence ID" value="MDQ0480794.1"/>
    <property type="molecule type" value="Genomic_DNA"/>
</dbReference>
<organism evidence="1 2">
    <name type="scientific">Hathewaya limosa</name>
    <name type="common">Clostridium limosum</name>
    <dbReference type="NCBI Taxonomy" id="1536"/>
    <lineage>
        <taxon>Bacteria</taxon>
        <taxon>Bacillati</taxon>
        <taxon>Bacillota</taxon>
        <taxon>Clostridia</taxon>
        <taxon>Eubacteriales</taxon>
        <taxon>Clostridiaceae</taxon>
        <taxon>Hathewaya</taxon>
    </lineage>
</organism>
<evidence type="ECO:0000313" key="1">
    <source>
        <dbReference type="EMBL" id="MDQ0480794.1"/>
    </source>
</evidence>
<comment type="caution">
    <text evidence="1">The sequence shown here is derived from an EMBL/GenBank/DDBJ whole genome shotgun (WGS) entry which is preliminary data.</text>
</comment>
<protein>
    <submittedName>
        <fullName evidence="1">Uncharacterized protein</fullName>
    </submittedName>
</protein>
<accession>A0ABU0JUQ8</accession>
<reference evidence="1 2" key="1">
    <citation type="submission" date="2023-07" db="EMBL/GenBank/DDBJ databases">
        <title>Genomic Encyclopedia of Type Strains, Phase IV (KMG-IV): sequencing the most valuable type-strain genomes for metagenomic binning, comparative biology and taxonomic classification.</title>
        <authorList>
            <person name="Goeker M."/>
        </authorList>
    </citation>
    <scope>NUCLEOTIDE SEQUENCE [LARGE SCALE GENOMIC DNA]</scope>
    <source>
        <strain evidence="1 2">DSM 1400</strain>
    </source>
</reference>
<evidence type="ECO:0000313" key="2">
    <source>
        <dbReference type="Proteomes" id="UP001224418"/>
    </source>
</evidence>
<dbReference type="Proteomes" id="UP001224418">
    <property type="component" value="Unassembled WGS sequence"/>
</dbReference>
<sequence>MYDFSKCFCGCEYTCKWVTCVFNNRCVKGKFIEMCGEFLVLRDKCGKCYYVNPDKILYMVADCPKPSCNPCC</sequence>
<dbReference type="RefSeq" id="WP_307356951.1">
    <property type="nucleotide sequence ID" value="NZ_BAAACJ010000040.1"/>
</dbReference>
<gene>
    <name evidence="1" type="ORF">QOZ93_002544</name>
</gene>